<name>B0W9K7_CULQU</name>
<feature type="compositionally biased region" description="Gly residues" evidence="8">
    <location>
        <begin position="1049"/>
        <end position="1064"/>
    </location>
</feature>
<dbReference type="VEuPathDB" id="VectorBase:CPIJ003818"/>
<keyword evidence="2" id="KW-0547">Nucleotide-binding</keyword>
<comment type="function">
    <text evidence="6">Exhibits ATPase activity in vitro.</text>
</comment>
<dbReference type="Gene3D" id="3.40.50.410">
    <property type="entry name" value="von Willebrand factor, type A domain"/>
    <property type="match status" value="1"/>
</dbReference>
<dbReference type="SUPFAM" id="SSF52540">
    <property type="entry name" value="P-loop containing nucleoside triphosphate hydrolases"/>
    <property type="match status" value="3"/>
</dbReference>
<accession>B0W9K7</accession>
<evidence type="ECO:0000256" key="2">
    <source>
        <dbReference type="ARBA" id="ARBA00022741"/>
    </source>
</evidence>
<dbReference type="EnsemblMetazoa" id="CPIJ003818-RA">
    <property type="protein sequence ID" value="CPIJ003818-PA"/>
    <property type="gene ID" value="CPIJ003818"/>
</dbReference>
<dbReference type="KEGG" id="cqu:CpipJ_CPIJ003818"/>
<dbReference type="InterPro" id="IPR027417">
    <property type="entry name" value="P-loop_NTPase"/>
</dbReference>
<dbReference type="InterPro" id="IPR011704">
    <property type="entry name" value="ATPase_dyneun-rel_AAA"/>
</dbReference>
<dbReference type="PANTHER" id="PTHR21610">
    <property type="entry name" value="VON WILLEBRAND FACTOR A DOMAIN-CONTAINING PROTEIN 8"/>
    <property type="match status" value="1"/>
</dbReference>
<dbReference type="InterPro" id="IPR036465">
    <property type="entry name" value="vWFA_dom_sf"/>
</dbReference>
<dbReference type="EMBL" id="DS231864">
    <property type="protein sequence ID" value="EDS40232.1"/>
    <property type="molecule type" value="Genomic_DNA"/>
</dbReference>
<proteinExistence type="predicted"/>
<evidence type="ECO:0000256" key="1">
    <source>
        <dbReference type="ARBA" id="ARBA00004173"/>
    </source>
</evidence>
<dbReference type="InParanoid" id="B0W9K7"/>
<keyword evidence="3" id="KW-0067">ATP-binding</keyword>
<feature type="compositionally biased region" description="Basic and acidic residues" evidence="8">
    <location>
        <begin position="1025"/>
        <end position="1041"/>
    </location>
</feature>
<dbReference type="Proteomes" id="UP000002320">
    <property type="component" value="Unassembled WGS sequence"/>
</dbReference>
<sequence>MLPRNAQTVRRLSVLKRILTSGNHSSSTRFCSTTGATIRIDDVEKQIEPPKQPELVPNGYVKVAESGEANLSQTRLHHLRWMLQKDKLGQDMILLGRPGNLRRNLIMQFSELTRREIEYILLNRDTTESDLKQRREIQDGTATYYNQSAVRAATEGRILVIEGVEKTERNVLPILNNLLENREMHLEDGRFLIAAKNYDSLLERFNQKQLDKWGLVRVSEDFRVIALGLPVPKYRGSPLDPPLRSRFQARDVSELPYLDILTEAKLLANEKNPELLTKLTSFGFSVLSSASSLPDFPIDNIRYVGMLVNNNPLQAEHSLLTRLYPYPVFLEKEGIGLTKSLMESLQIQPDQTPSTQIVSVDPVNEDTLSVNLKVNTKPVSFTMQRGKSDVQQTPSTYKNTNYQQNLFAELIQSIAVGDVCLVGPKGCGKSIVANELCRLIDQQVETMVLYQDMTARDLIQKRTTKLNGDTIWQDSPLLLAALRGHVISLDGIHRLHHSTLAILHRLVHDREMQLYDGRRLMRHDRYDRLLEMGFCKEDLTTRGILRIDPAFRIIAMAEPHQKTGTNWITAETLNLFLFHEIRGLSQDEELKVIDSLYGPLDNTMHQILKVAHYLRSASDTTMKNLASNLSTRQLLRIARRLHEYGEHLSDRSAYNILHNTFLTKFMPNLPRSVLENALRSCDVTAGRESRAEYVTISTDQGVLRIGKTEVPIYQTEAVSKVPDIVFYNVPQHVKLMERLLQDFTLGEHLLLVGNQGVGKNKIADRLLQLMNRPREYIQLHRDTTVQSLTLQASIRDGKIIYEDSPLVKAVKSGHVLVVDEADKAPIHVTCILKTLVENGEMMLSDGRKICPPARGTPEANDSLIYTHPDFRMLVLANRPGFPFLGNDFFAALGDLFSCHAVDNPSPNSEIYLLKQYGPDVPEATIRKLVDAFSELRDMADGGILNYPYSTREVVAIVKHLQRFPNDDMAELIGNVLDYDRHTPETLDQVTNVLLKHGLEIAPYAKNELASLRRQREIQMTIKSHSGKDVSGPKHGKVDPNNDPHVGGNTWAGGSGGRDTAGLGGKGGPYRLDSGHKVHQLSDAEKDDIPEHVKQAAREMNRKAFEQKLKEIQMSGYDHKVYTEFSAPVQKQVQQLRVILQALQAKSKERQWQKHQTSGEMDDTKLVEGITGEKNIYKKRAEQEPEPGQPQEKPKRLKLLVDVSGSMYRFNGYDGRLDRQLEAVVMVMEAFDGFETKIKYDIVGHSGEAVEIPFINANNTPRDDKRRLETIKMMHAHSQFCWSGDHTLAAARNAVDALAKEDCDEAIVVVLSDANLSRYGISPRNLNDILQKQAPKVQAYVIFIGSLGDEAQLITNNMTAGKSFVCMNLEQLPQILKQIFAASVLQ</sequence>
<dbReference type="GO" id="GO:0016887">
    <property type="term" value="F:ATP hydrolysis activity"/>
    <property type="evidence" value="ECO:0007669"/>
    <property type="project" value="InterPro"/>
</dbReference>
<evidence type="ECO:0000256" key="7">
    <source>
        <dbReference type="ARBA" id="ARBA00070377"/>
    </source>
</evidence>
<keyword evidence="4" id="KW-0809">Transit peptide</keyword>
<evidence type="ECO:0000313" key="10">
    <source>
        <dbReference type="EMBL" id="EDS40232.1"/>
    </source>
</evidence>
<dbReference type="InterPro" id="IPR002035">
    <property type="entry name" value="VWF_A"/>
</dbReference>
<dbReference type="OMA" id="GTHIVHP"/>
<dbReference type="GO" id="GO:0032991">
    <property type="term" value="C:protein-containing complex"/>
    <property type="evidence" value="ECO:0007669"/>
    <property type="project" value="UniProtKB-ARBA"/>
</dbReference>
<dbReference type="SUPFAM" id="SSF53300">
    <property type="entry name" value="vWA-like"/>
    <property type="match status" value="1"/>
</dbReference>
<gene>
    <name evidence="11" type="primary">6035159</name>
    <name evidence="10" type="ORF">CpipJ_CPIJ003818</name>
</gene>
<reference evidence="11" key="2">
    <citation type="submission" date="2020-05" db="UniProtKB">
        <authorList>
            <consortium name="EnsemblMetazoa"/>
        </authorList>
    </citation>
    <scope>IDENTIFICATION</scope>
    <source>
        <strain evidence="11">JHB</strain>
    </source>
</reference>
<dbReference type="Pfam" id="PF07728">
    <property type="entry name" value="AAA_5"/>
    <property type="match status" value="3"/>
</dbReference>
<reference evidence="10" key="1">
    <citation type="submission" date="2007-03" db="EMBL/GenBank/DDBJ databases">
        <title>Annotation of Culex pipiens quinquefasciatus.</title>
        <authorList>
            <consortium name="The Broad Institute Genome Sequencing Platform"/>
            <person name="Atkinson P.W."/>
            <person name="Hemingway J."/>
            <person name="Christensen B.M."/>
            <person name="Higgs S."/>
            <person name="Kodira C."/>
            <person name="Hannick L."/>
            <person name="Megy K."/>
            <person name="O'Leary S."/>
            <person name="Pearson M."/>
            <person name="Haas B.J."/>
            <person name="Mauceli E."/>
            <person name="Wortman J.R."/>
            <person name="Lee N.H."/>
            <person name="Guigo R."/>
            <person name="Stanke M."/>
            <person name="Alvarado L."/>
            <person name="Amedeo P."/>
            <person name="Antoine C.H."/>
            <person name="Arensburger P."/>
            <person name="Bidwell S.L."/>
            <person name="Crawford M."/>
            <person name="Camaro F."/>
            <person name="Devon K."/>
            <person name="Engels R."/>
            <person name="Hammond M."/>
            <person name="Howarth C."/>
            <person name="Koehrsen M."/>
            <person name="Lawson D."/>
            <person name="Montgomery P."/>
            <person name="Nene V."/>
            <person name="Nusbaum C."/>
            <person name="Puiu D."/>
            <person name="Romero-Severson J."/>
            <person name="Severson D.W."/>
            <person name="Shumway M."/>
            <person name="Sisk P."/>
            <person name="Stolte C."/>
            <person name="Zeng Q."/>
            <person name="Eisenstadt E."/>
            <person name="Fraser-Liggett C."/>
            <person name="Strausberg R."/>
            <person name="Galagan J."/>
            <person name="Birren B."/>
            <person name="Collins F.H."/>
        </authorList>
    </citation>
    <scope>NUCLEOTIDE SEQUENCE [LARGE SCALE GENOMIC DNA]</scope>
    <source>
        <strain evidence="10">JHB</strain>
    </source>
</reference>
<evidence type="ECO:0000313" key="11">
    <source>
        <dbReference type="EnsemblMetazoa" id="CPIJ003818-PA"/>
    </source>
</evidence>
<evidence type="ECO:0000259" key="9">
    <source>
        <dbReference type="PROSITE" id="PS50234"/>
    </source>
</evidence>
<dbReference type="STRING" id="7176.B0W9K7"/>
<evidence type="ECO:0000256" key="3">
    <source>
        <dbReference type="ARBA" id="ARBA00022840"/>
    </source>
</evidence>
<dbReference type="GO" id="GO:0005524">
    <property type="term" value="F:ATP binding"/>
    <property type="evidence" value="ECO:0007669"/>
    <property type="project" value="UniProtKB-KW"/>
</dbReference>
<dbReference type="Gene3D" id="3.40.50.300">
    <property type="entry name" value="P-loop containing nucleotide triphosphate hydrolases"/>
    <property type="match status" value="3"/>
</dbReference>
<dbReference type="eggNOG" id="KOG1808">
    <property type="taxonomic scope" value="Eukaryota"/>
</dbReference>
<feature type="domain" description="VWFA" evidence="9">
    <location>
        <begin position="1195"/>
        <end position="1378"/>
    </location>
</feature>
<evidence type="ECO:0000256" key="8">
    <source>
        <dbReference type="SAM" id="MobiDB-lite"/>
    </source>
</evidence>
<protein>
    <recommendedName>
        <fullName evidence="7">von Willebrand factor A domain-containing protein 8</fullName>
    </recommendedName>
</protein>
<organism>
    <name type="scientific">Culex quinquefasciatus</name>
    <name type="common">Southern house mosquito</name>
    <name type="synonym">Culex pungens</name>
    <dbReference type="NCBI Taxonomy" id="7176"/>
    <lineage>
        <taxon>Eukaryota</taxon>
        <taxon>Metazoa</taxon>
        <taxon>Ecdysozoa</taxon>
        <taxon>Arthropoda</taxon>
        <taxon>Hexapoda</taxon>
        <taxon>Insecta</taxon>
        <taxon>Pterygota</taxon>
        <taxon>Neoptera</taxon>
        <taxon>Endopterygota</taxon>
        <taxon>Diptera</taxon>
        <taxon>Nematocera</taxon>
        <taxon>Culicoidea</taxon>
        <taxon>Culicidae</taxon>
        <taxon>Culicinae</taxon>
        <taxon>Culicini</taxon>
        <taxon>Culex</taxon>
        <taxon>Culex</taxon>
    </lineage>
</organism>
<dbReference type="GO" id="GO:0005739">
    <property type="term" value="C:mitochondrion"/>
    <property type="evidence" value="ECO:0007669"/>
    <property type="project" value="UniProtKB-SubCell"/>
</dbReference>
<dbReference type="SMART" id="SM00382">
    <property type="entry name" value="AAA"/>
    <property type="match status" value="2"/>
</dbReference>
<evidence type="ECO:0000256" key="5">
    <source>
        <dbReference type="ARBA" id="ARBA00023128"/>
    </source>
</evidence>
<dbReference type="FunCoup" id="B0W9K7">
    <property type="interactions" value="1121"/>
</dbReference>
<keyword evidence="5" id="KW-0496">Mitochondrion</keyword>
<dbReference type="HOGENOM" id="CLU_001400_0_0_1"/>
<evidence type="ECO:0000313" key="12">
    <source>
        <dbReference type="Proteomes" id="UP000002320"/>
    </source>
</evidence>
<dbReference type="PROSITE" id="PS50234">
    <property type="entry name" value="VWFA"/>
    <property type="match status" value="1"/>
</dbReference>
<dbReference type="InterPro" id="IPR039891">
    <property type="entry name" value="VWA8"/>
</dbReference>
<dbReference type="SMART" id="SM00327">
    <property type="entry name" value="VWA"/>
    <property type="match status" value="1"/>
</dbReference>
<evidence type="ECO:0000256" key="6">
    <source>
        <dbReference type="ARBA" id="ARBA00055988"/>
    </source>
</evidence>
<dbReference type="PANTHER" id="PTHR21610:SF9">
    <property type="entry name" value="VON WILLEBRAND FACTOR A DOMAIN-CONTAINING PROTEIN 8"/>
    <property type="match status" value="1"/>
</dbReference>
<dbReference type="FunFam" id="3.40.50.300:FF:000587">
    <property type="entry name" value="von Willebrand factor A domain containing 8"/>
    <property type="match status" value="1"/>
</dbReference>
<dbReference type="InterPro" id="IPR003593">
    <property type="entry name" value="AAA+_ATPase"/>
</dbReference>
<feature type="region of interest" description="Disordered" evidence="8">
    <location>
        <begin position="1022"/>
        <end position="1064"/>
    </location>
</feature>
<comment type="subcellular location">
    <subcellularLocation>
        <location evidence="1">Mitochondrion</location>
    </subcellularLocation>
</comment>
<keyword evidence="12" id="KW-1185">Reference proteome</keyword>
<evidence type="ECO:0000256" key="4">
    <source>
        <dbReference type="ARBA" id="ARBA00022946"/>
    </source>
</evidence>
<dbReference type="OrthoDB" id="5186at2759"/>
<dbReference type="VEuPathDB" id="VectorBase:CQUJHB004181"/>
<dbReference type="FunFam" id="3.40.50.300:FF:000663">
    <property type="entry name" value="von Willebrand factor A domain containing 8"/>
    <property type="match status" value="1"/>
</dbReference>